<evidence type="ECO:0000256" key="3">
    <source>
        <dbReference type="ARBA" id="ARBA00038335"/>
    </source>
</evidence>
<dbReference type="HOGENOM" id="CLU_771655_0_0_1"/>
<comment type="similarity">
    <text evidence="3">Belongs to the UTP5 family.</text>
</comment>
<feature type="region of interest" description="Disordered" evidence="4">
    <location>
        <begin position="250"/>
        <end position="359"/>
    </location>
</feature>
<comment type="subcellular location">
    <subcellularLocation>
        <location evidence="1">Nucleus</location>
    </subcellularLocation>
</comment>
<dbReference type="OrthoDB" id="30195at2759"/>
<evidence type="ECO:0000313" key="6">
    <source>
        <dbReference type="EMBL" id="EJU00922.1"/>
    </source>
</evidence>
<dbReference type="PANTHER" id="PTHR44267:SF1">
    <property type="entry name" value="WD REPEAT-CONTAINING PROTEIN 43"/>
    <property type="match status" value="1"/>
</dbReference>
<keyword evidence="7" id="KW-1185">Reference proteome</keyword>
<dbReference type="GeneID" id="63683680"/>
<dbReference type="STRING" id="1858805.M5G4Z6"/>
<sequence length="359" mass="39159">MSTKKRTKSRPQASHHLSTSLTLSSPSPLLPPPSPANGGQHKSKQPRYSEFRTAVTSGTSAPEVADFDFPSLAAEEAEPTLGSLLPPSSNPTLPSQSQSQPLPIPIPSTSLARILAQSLHSSDTLLLESCLQHRKPAIVLQSVQRLPPALAVPLLDACVERLGRSRGKGAGGGAAGSERAAALVEWIRAVLVCHSAYLLTIPELVTRLSGLYSTLCARLSLQPRLLTLSGRLGVVLSQLERREVEPPLVLTPGKKRGKRYVEGESELEDVGEREVLEREEEGSVEDVELGGSEGDVDMDDDDEEEEEEEEDVLEDEEDDEDVDEEDDDDDEEVDETKKNGFLHDEDEDEDEQEDEDESE</sequence>
<feature type="compositionally biased region" description="Low complexity" evidence="4">
    <location>
        <begin position="17"/>
        <end position="27"/>
    </location>
</feature>
<evidence type="ECO:0000256" key="2">
    <source>
        <dbReference type="ARBA" id="ARBA00023242"/>
    </source>
</evidence>
<dbReference type="Proteomes" id="UP000030653">
    <property type="component" value="Unassembled WGS sequence"/>
</dbReference>
<dbReference type="OMA" id="QWSLAAH"/>
<feature type="compositionally biased region" description="Acidic residues" evidence="4">
    <location>
        <begin position="344"/>
        <end position="359"/>
    </location>
</feature>
<dbReference type="InterPro" id="IPR052414">
    <property type="entry name" value="U3_snoRNA-assoc_WDR"/>
</dbReference>
<dbReference type="RefSeq" id="XP_040627819.1">
    <property type="nucleotide sequence ID" value="XM_040768618.1"/>
</dbReference>
<protein>
    <submittedName>
        <fullName evidence="6">NUC189-domain-containing protein</fullName>
    </submittedName>
</protein>
<name>M5G4Z6_DACPD</name>
<organism evidence="6 7">
    <name type="scientific">Dacryopinax primogenitus (strain DJM 731)</name>
    <name type="common">Brown rot fungus</name>
    <dbReference type="NCBI Taxonomy" id="1858805"/>
    <lineage>
        <taxon>Eukaryota</taxon>
        <taxon>Fungi</taxon>
        <taxon>Dikarya</taxon>
        <taxon>Basidiomycota</taxon>
        <taxon>Agaricomycotina</taxon>
        <taxon>Dacrymycetes</taxon>
        <taxon>Dacrymycetales</taxon>
        <taxon>Dacrymycetaceae</taxon>
        <taxon>Dacryopinax</taxon>
    </lineage>
</organism>
<evidence type="ECO:0000256" key="1">
    <source>
        <dbReference type="ARBA" id="ARBA00004123"/>
    </source>
</evidence>
<feature type="compositionally biased region" description="Acidic residues" evidence="4">
    <location>
        <begin position="277"/>
        <end position="334"/>
    </location>
</feature>
<evidence type="ECO:0000313" key="7">
    <source>
        <dbReference type="Proteomes" id="UP000030653"/>
    </source>
</evidence>
<dbReference type="InterPro" id="IPR007148">
    <property type="entry name" value="SSU_processome_Utp12"/>
</dbReference>
<evidence type="ECO:0000259" key="5">
    <source>
        <dbReference type="Pfam" id="PF04003"/>
    </source>
</evidence>
<dbReference type="GO" id="GO:0005730">
    <property type="term" value="C:nucleolus"/>
    <property type="evidence" value="ECO:0007669"/>
    <property type="project" value="TreeGrafter"/>
</dbReference>
<dbReference type="PANTHER" id="PTHR44267">
    <property type="entry name" value="WD REPEAT-CONTAINING PROTEIN 43"/>
    <property type="match status" value="1"/>
</dbReference>
<reference evidence="6 7" key="1">
    <citation type="journal article" date="2012" name="Science">
        <title>The Paleozoic origin of enzymatic lignin decomposition reconstructed from 31 fungal genomes.</title>
        <authorList>
            <person name="Floudas D."/>
            <person name="Binder M."/>
            <person name="Riley R."/>
            <person name="Barry K."/>
            <person name="Blanchette R.A."/>
            <person name="Henrissat B."/>
            <person name="Martinez A.T."/>
            <person name="Otillar R."/>
            <person name="Spatafora J.W."/>
            <person name="Yadav J.S."/>
            <person name="Aerts A."/>
            <person name="Benoit I."/>
            <person name="Boyd A."/>
            <person name="Carlson A."/>
            <person name="Copeland A."/>
            <person name="Coutinho P.M."/>
            <person name="de Vries R.P."/>
            <person name="Ferreira P."/>
            <person name="Findley K."/>
            <person name="Foster B."/>
            <person name="Gaskell J."/>
            <person name="Glotzer D."/>
            <person name="Gorecki P."/>
            <person name="Heitman J."/>
            <person name="Hesse C."/>
            <person name="Hori C."/>
            <person name="Igarashi K."/>
            <person name="Jurgens J.A."/>
            <person name="Kallen N."/>
            <person name="Kersten P."/>
            <person name="Kohler A."/>
            <person name="Kuees U."/>
            <person name="Kumar T.K.A."/>
            <person name="Kuo A."/>
            <person name="LaButti K."/>
            <person name="Larrondo L.F."/>
            <person name="Lindquist E."/>
            <person name="Ling A."/>
            <person name="Lombard V."/>
            <person name="Lucas S."/>
            <person name="Lundell T."/>
            <person name="Martin R."/>
            <person name="McLaughlin D.J."/>
            <person name="Morgenstern I."/>
            <person name="Morin E."/>
            <person name="Murat C."/>
            <person name="Nagy L.G."/>
            <person name="Nolan M."/>
            <person name="Ohm R.A."/>
            <person name="Patyshakuliyeva A."/>
            <person name="Rokas A."/>
            <person name="Ruiz-Duenas F.J."/>
            <person name="Sabat G."/>
            <person name="Salamov A."/>
            <person name="Samejima M."/>
            <person name="Schmutz J."/>
            <person name="Slot J.C."/>
            <person name="St John F."/>
            <person name="Stenlid J."/>
            <person name="Sun H."/>
            <person name="Sun S."/>
            <person name="Syed K."/>
            <person name="Tsang A."/>
            <person name="Wiebenga A."/>
            <person name="Young D."/>
            <person name="Pisabarro A."/>
            <person name="Eastwood D.C."/>
            <person name="Martin F."/>
            <person name="Cullen D."/>
            <person name="Grigoriev I.V."/>
            <person name="Hibbett D.S."/>
        </authorList>
    </citation>
    <scope>NUCLEOTIDE SEQUENCE [LARGE SCALE GENOMIC DNA]</scope>
    <source>
        <strain evidence="6 7">DJM-731 SS1</strain>
    </source>
</reference>
<feature type="compositionally biased region" description="Low complexity" evidence="4">
    <location>
        <begin position="79"/>
        <end position="103"/>
    </location>
</feature>
<dbReference type="EMBL" id="JH795865">
    <property type="protein sequence ID" value="EJU00922.1"/>
    <property type="molecule type" value="Genomic_DNA"/>
</dbReference>
<dbReference type="Pfam" id="PF04003">
    <property type="entry name" value="Utp12"/>
    <property type="match status" value="1"/>
</dbReference>
<feature type="region of interest" description="Disordered" evidence="4">
    <location>
        <begin position="76"/>
        <end position="103"/>
    </location>
</feature>
<feature type="domain" description="Small-subunit processome Utp12" evidence="5">
    <location>
        <begin position="123"/>
        <end position="236"/>
    </location>
</feature>
<accession>M5G4Z6</accession>
<evidence type="ECO:0000256" key="4">
    <source>
        <dbReference type="SAM" id="MobiDB-lite"/>
    </source>
</evidence>
<proteinExistence type="inferred from homology"/>
<keyword evidence="2" id="KW-0539">Nucleus</keyword>
<dbReference type="AlphaFoldDB" id="M5G4Z6"/>
<feature type="region of interest" description="Disordered" evidence="4">
    <location>
        <begin position="1"/>
        <end position="64"/>
    </location>
</feature>
<dbReference type="GO" id="GO:0000462">
    <property type="term" value="P:maturation of SSU-rRNA from tricistronic rRNA transcript (SSU-rRNA, 5.8S rRNA, LSU-rRNA)"/>
    <property type="evidence" value="ECO:0007669"/>
    <property type="project" value="TreeGrafter"/>
</dbReference>
<gene>
    <name evidence="6" type="ORF">DACRYDRAFT_108274</name>
</gene>